<dbReference type="PANTHER" id="PTHR45892:SF1">
    <property type="entry name" value="AMINOACYLASE-1"/>
    <property type="match status" value="1"/>
</dbReference>
<feature type="active site" description="Proton acceptor" evidence="3">
    <location>
        <position position="171"/>
    </location>
</feature>
<feature type="binding site" evidence="4">
    <location>
        <position position="172"/>
    </location>
    <ligand>
        <name>Zn(2+)</name>
        <dbReference type="ChEBI" id="CHEBI:29105"/>
        <label>2</label>
    </ligand>
</feature>
<protein>
    <recommendedName>
        <fullName evidence="5">Peptidase M20 dimerisation domain-containing protein</fullName>
    </recommendedName>
</protein>
<dbReference type="PROSITE" id="PS00758">
    <property type="entry name" value="ARGE_DAPE_CPG2_1"/>
    <property type="match status" value="1"/>
</dbReference>
<dbReference type="EMBL" id="JAODUP010000018">
    <property type="protein sequence ID" value="KAK2168321.1"/>
    <property type="molecule type" value="Genomic_DNA"/>
</dbReference>
<comment type="cofactor">
    <cofactor evidence="4">
        <name>Zn(2+)</name>
        <dbReference type="ChEBI" id="CHEBI:29105"/>
    </cofactor>
    <text evidence="4">Binds 2 Zn(2+) ions per subunit.</text>
</comment>
<dbReference type="Gene3D" id="3.30.70.360">
    <property type="match status" value="1"/>
</dbReference>
<evidence type="ECO:0000313" key="6">
    <source>
        <dbReference type="EMBL" id="KAK2168321.1"/>
    </source>
</evidence>
<proteinExistence type="inferred from homology"/>
<dbReference type="Pfam" id="PF07687">
    <property type="entry name" value="M20_dimer"/>
    <property type="match status" value="1"/>
</dbReference>
<sequence length="380" mass="42829">MSKKDKDAVDNFINYLKIKAVHPEPDYGESIRFLKEQAQELGLPCKVIEIVKNNPILVISWEGTNPNLPAVLLNSHTDVVPVFPEFWKYDPFSAHKDEKGDIYARGTQNQNQIMNINFHCISKLENIKFSINVSFMLNYLPLEEYIEAIRRLKAEGKRPLRSIHMSFVPDEEVGGHKGMELFVHHDEFKKLNIGFALDEGLANPTNAFTVFYGERCVHWVEVTCSGNPGHGSRFVVGDPGTKMRKVINSFMSFRDEQEEKFRSDPSLRLGDVTTTNLTCLSGGVQPNVIPAELKAVFDMRVTPTVDLAKLEQTIAQWCKDAGDGVTYKFLQVGLPAIGFSPMNNTPILLHDHNELLNEEVFVKGIPIYIEIIQSIANVPA</sequence>
<feature type="binding site" evidence="4">
    <location>
        <position position="199"/>
    </location>
    <ligand>
        <name>Zn(2+)</name>
        <dbReference type="ChEBI" id="CHEBI:29105"/>
        <label>1</label>
    </ligand>
</feature>
<dbReference type="InterPro" id="IPR036264">
    <property type="entry name" value="Bact_exopeptidase_dim_dom"/>
</dbReference>
<evidence type="ECO:0000313" key="7">
    <source>
        <dbReference type="Proteomes" id="UP001208570"/>
    </source>
</evidence>
<dbReference type="Gene3D" id="3.40.630.10">
    <property type="entry name" value="Zn peptidases"/>
    <property type="match status" value="2"/>
</dbReference>
<dbReference type="FunFam" id="3.30.70.360:FF:000005">
    <property type="entry name" value="Putative Aminoacylase-1"/>
    <property type="match status" value="1"/>
</dbReference>
<dbReference type="AlphaFoldDB" id="A0AAD9KBV5"/>
<evidence type="ECO:0000256" key="3">
    <source>
        <dbReference type="PIRSR" id="PIRSR036696-1"/>
    </source>
</evidence>
<dbReference type="Pfam" id="PF01546">
    <property type="entry name" value="Peptidase_M20"/>
    <property type="match status" value="1"/>
</dbReference>
<dbReference type="InterPro" id="IPR001261">
    <property type="entry name" value="ArgE/DapE_CS"/>
</dbReference>
<feature type="domain" description="Peptidase M20 dimerisation" evidence="5">
    <location>
        <begin position="212"/>
        <end position="322"/>
    </location>
</feature>
<feature type="active site" evidence="3">
    <location>
        <position position="78"/>
    </location>
</feature>
<keyword evidence="7" id="KW-1185">Reference proteome</keyword>
<dbReference type="GO" id="GO:0004046">
    <property type="term" value="F:aminoacylase activity"/>
    <property type="evidence" value="ECO:0007669"/>
    <property type="project" value="TreeGrafter"/>
</dbReference>
<keyword evidence="2" id="KW-0378">Hydrolase</keyword>
<organism evidence="6 7">
    <name type="scientific">Paralvinella palmiformis</name>
    <dbReference type="NCBI Taxonomy" id="53620"/>
    <lineage>
        <taxon>Eukaryota</taxon>
        <taxon>Metazoa</taxon>
        <taxon>Spiralia</taxon>
        <taxon>Lophotrochozoa</taxon>
        <taxon>Annelida</taxon>
        <taxon>Polychaeta</taxon>
        <taxon>Sedentaria</taxon>
        <taxon>Canalipalpata</taxon>
        <taxon>Terebellida</taxon>
        <taxon>Terebelliformia</taxon>
        <taxon>Alvinellidae</taxon>
        <taxon>Paralvinella</taxon>
    </lineage>
</organism>
<dbReference type="Proteomes" id="UP001208570">
    <property type="component" value="Unassembled WGS sequence"/>
</dbReference>
<gene>
    <name evidence="6" type="ORF">LSH36_18g09019</name>
</gene>
<feature type="binding site" evidence="4">
    <location>
        <position position="76"/>
    </location>
    <ligand>
        <name>Zn(2+)</name>
        <dbReference type="ChEBI" id="CHEBI:29105"/>
        <label>1</label>
    </ligand>
</feature>
<evidence type="ECO:0000259" key="5">
    <source>
        <dbReference type="Pfam" id="PF07687"/>
    </source>
</evidence>
<evidence type="ECO:0000256" key="1">
    <source>
        <dbReference type="ARBA" id="ARBA00006247"/>
    </source>
</evidence>
<dbReference type="PANTHER" id="PTHR45892">
    <property type="entry name" value="AMINOACYLASE-1"/>
    <property type="match status" value="1"/>
</dbReference>
<keyword evidence="4" id="KW-0862">Zinc</keyword>
<reference evidence="6" key="1">
    <citation type="journal article" date="2023" name="Mol. Biol. Evol.">
        <title>Third-Generation Sequencing Reveals the Adaptive Role of the Epigenome in Three Deep-Sea Polychaetes.</title>
        <authorList>
            <person name="Perez M."/>
            <person name="Aroh O."/>
            <person name="Sun Y."/>
            <person name="Lan Y."/>
            <person name="Juniper S.K."/>
            <person name="Young C.R."/>
            <person name="Angers B."/>
            <person name="Qian P.Y."/>
        </authorList>
    </citation>
    <scope>NUCLEOTIDE SEQUENCE</scope>
    <source>
        <strain evidence="6">P08H-3</strain>
    </source>
</reference>
<comment type="similarity">
    <text evidence="1">Belongs to the peptidase M20A family.</text>
</comment>
<keyword evidence="4" id="KW-0479">Metal-binding</keyword>
<dbReference type="PIRSF" id="PIRSF036696">
    <property type="entry name" value="ACY-1"/>
    <property type="match status" value="1"/>
</dbReference>
<dbReference type="InterPro" id="IPR011650">
    <property type="entry name" value="Peptidase_M20_dimer"/>
</dbReference>
<name>A0AAD9KBV5_9ANNE</name>
<dbReference type="GO" id="GO:0046872">
    <property type="term" value="F:metal ion binding"/>
    <property type="evidence" value="ECO:0007669"/>
    <property type="project" value="UniProtKB-KW"/>
</dbReference>
<dbReference type="InterPro" id="IPR002933">
    <property type="entry name" value="Peptidase_M20"/>
</dbReference>
<accession>A0AAD9KBV5</accession>
<dbReference type="SUPFAM" id="SSF53187">
    <property type="entry name" value="Zn-dependent exopeptidases"/>
    <property type="match status" value="1"/>
</dbReference>
<feature type="binding site" evidence="4">
    <location>
        <position position="350"/>
    </location>
    <ligand>
        <name>Zn(2+)</name>
        <dbReference type="ChEBI" id="CHEBI:29105"/>
        <label>2</label>
    </ligand>
</feature>
<comment type="caution">
    <text evidence="6">The sequence shown here is derived from an EMBL/GenBank/DDBJ whole genome shotgun (WGS) entry which is preliminary data.</text>
</comment>
<evidence type="ECO:0000256" key="4">
    <source>
        <dbReference type="PIRSR" id="PIRSR036696-2"/>
    </source>
</evidence>
<dbReference type="SUPFAM" id="SSF55031">
    <property type="entry name" value="Bacterial exopeptidase dimerisation domain"/>
    <property type="match status" value="1"/>
</dbReference>
<evidence type="ECO:0000256" key="2">
    <source>
        <dbReference type="ARBA" id="ARBA00022801"/>
    </source>
</evidence>
<dbReference type="InterPro" id="IPR052083">
    <property type="entry name" value="Aminoacylase-1_M20A"/>
</dbReference>